<evidence type="ECO:0000313" key="3">
    <source>
        <dbReference type="Proteomes" id="UP001171902"/>
    </source>
</evidence>
<keyword evidence="1" id="KW-0472">Membrane</keyword>
<feature type="transmembrane region" description="Helical" evidence="1">
    <location>
        <begin position="52"/>
        <end position="73"/>
    </location>
</feature>
<dbReference type="EMBL" id="JAUEMJ010000002">
    <property type="protein sequence ID" value="MDN3240076.1"/>
    <property type="molecule type" value="Genomic_DNA"/>
</dbReference>
<dbReference type="RefSeq" id="WP_289957122.1">
    <property type="nucleotide sequence ID" value="NZ_JAUEMJ010000002.1"/>
</dbReference>
<gene>
    <name evidence="2" type="ORF">QWI33_10085</name>
</gene>
<dbReference type="Proteomes" id="UP001171902">
    <property type="component" value="Unassembled WGS sequence"/>
</dbReference>
<dbReference type="PANTHER" id="PTHR36844">
    <property type="entry name" value="PROTEASE PRSW"/>
    <property type="match status" value="1"/>
</dbReference>
<feature type="transmembrane region" description="Helical" evidence="1">
    <location>
        <begin position="20"/>
        <end position="45"/>
    </location>
</feature>
<keyword evidence="1" id="KW-0812">Transmembrane</keyword>
<dbReference type="Pfam" id="PF13367">
    <property type="entry name" value="PrsW-protease"/>
    <property type="match status" value="1"/>
</dbReference>
<dbReference type="PANTHER" id="PTHR36844:SF1">
    <property type="entry name" value="PROTEASE PRSW"/>
    <property type="match status" value="1"/>
</dbReference>
<comment type="caution">
    <text evidence="2">The sequence shown here is derived from an EMBL/GenBank/DDBJ whole genome shotgun (WGS) entry which is preliminary data.</text>
</comment>
<feature type="transmembrane region" description="Helical" evidence="1">
    <location>
        <begin position="198"/>
        <end position="224"/>
    </location>
</feature>
<keyword evidence="1" id="KW-1133">Transmembrane helix</keyword>
<reference evidence="2" key="1">
    <citation type="submission" date="2023-06" db="EMBL/GenBank/DDBJ databases">
        <title>Gycomyces niveus sp.nov., a novel actinomycete isolated from soil in Shouguang.</title>
        <authorList>
            <person name="Yang X."/>
            <person name="Zhao J."/>
        </authorList>
    </citation>
    <scope>NUCLEOTIDE SEQUENCE</scope>
    <source>
        <strain evidence="2">NEAU C2</strain>
    </source>
</reference>
<name>A0ABT7YN94_9ACTN</name>
<feature type="transmembrane region" description="Helical" evidence="1">
    <location>
        <begin position="85"/>
        <end position="107"/>
    </location>
</feature>
<keyword evidence="2" id="KW-0482">Metalloprotease</keyword>
<protein>
    <submittedName>
        <fullName evidence="2">PrsW family intramembrane metalloprotease</fullName>
    </submittedName>
</protein>
<feature type="transmembrane region" description="Helical" evidence="1">
    <location>
        <begin position="231"/>
        <end position="252"/>
    </location>
</feature>
<dbReference type="GO" id="GO:0008237">
    <property type="term" value="F:metallopeptidase activity"/>
    <property type="evidence" value="ECO:0007669"/>
    <property type="project" value="UniProtKB-KW"/>
</dbReference>
<evidence type="ECO:0000313" key="2">
    <source>
        <dbReference type="EMBL" id="MDN3240076.1"/>
    </source>
</evidence>
<keyword evidence="3" id="KW-1185">Reference proteome</keyword>
<evidence type="ECO:0000256" key="1">
    <source>
        <dbReference type="SAM" id="Phobius"/>
    </source>
</evidence>
<dbReference type="InterPro" id="IPR026898">
    <property type="entry name" value="PrsW"/>
</dbReference>
<proteinExistence type="predicted"/>
<feature type="transmembrane region" description="Helical" evidence="1">
    <location>
        <begin position="264"/>
        <end position="282"/>
    </location>
</feature>
<sequence length="378" mass="40237">MTVYTHTAVPRPVNVNVRTVGFWVMIAVSAFGVWTIQSDFLPVVLAFPDSTVLNLLVLGMGLAVALWLARRILRPVQAPPWAGTWLALMWGAFGACGLALVMNGVLLSAWSKALGLEASAEWSAALTAPLNEEAVKTAGVVLLACVSTRLVRSAADGFVYGALVGFGFQLMENFTYGLNAIGMAGGVDPVGATGQVLWVRILVTGIGSHWTMSAVAGAGIGYLVSASRRPAALRAWVAAGCLALAMGMHWLFNSPLLGGGVAGALARPLVNFAVLVVVCIVVRRGFRARWAAVTAEEVRLGSLAPVEAASLSRRRARRRYLRSFGAVRVAQERLQQLELDLIEERVPEQRDPAAAQPWRDAVAAAREGTLVQRPLPVP</sequence>
<keyword evidence="2" id="KW-0378">Hydrolase</keyword>
<keyword evidence="2" id="KW-0645">Protease</keyword>
<accession>A0ABT7YN94</accession>
<organism evidence="2 3">
    <name type="scientific">Glycomyces tritici</name>
    <dbReference type="NCBI Taxonomy" id="2665176"/>
    <lineage>
        <taxon>Bacteria</taxon>
        <taxon>Bacillati</taxon>
        <taxon>Actinomycetota</taxon>
        <taxon>Actinomycetes</taxon>
        <taxon>Glycomycetales</taxon>
        <taxon>Glycomycetaceae</taxon>
        <taxon>Glycomyces</taxon>
    </lineage>
</organism>